<dbReference type="RefSeq" id="XP_007783812.1">
    <property type="nucleotide sequence ID" value="XM_007785622.1"/>
</dbReference>
<evidence type="ECO:0000313" key="5">
    <source>
        <dbReference type="Proteomes" id="UP000016924"/>
    </source>
</evidence>
<dbReference type="PANTHER" id="PTHR47785">
    <property type="entry name" value="ZN(II)2CYS6 TRANSCRIPTION FACTOR (EUROFUNG)-RELATED-RELATED"/>
    <property type="match status" value="1"/>
</dbReference>
<dbReference type="GeneID" id="19905016"/>
<accession>R7Z2T0</accession>
<dbReference type="eggNOG" id="ENOG502QR47">
    <property type="taxonomic scope" value="Eukaryota"/>
</dbReference>
<proteinExistence type="predicted"/>
<sequence>MESSAAAEYSTSTASDQAHNVPSDGHSTHNLKKRKLSPISRSLSLRASFPRKRSSTACQICRTRKTKCDNGRPSCSKCSELGSHCVYQDQSNPAAFDPASLAILDRLDYLVDLVELNNSARLAERTENELPTHTTERRGSASFLPDPDEEPQNTSISITVAGAARATTPSDVAHDKDSDVLLQMYFGSCEDILEWPIFEAKHDRRRIEALIFDPTLICDSSSDFLIAPRVTDDSLREKYEDPRHNSSIGQGVREEDVLRLVEVFLLNVHTKNPILDPKYLRKMAKSVVEDGFGWNAPSCLVLMACALATISSPFARRPMFLAGGGLEDAGDSLSDTPEYYTAESYYTASRKRIGLLTNTLLATECHFLAGVYEMYSLRPLQASISFNRACVAFQTLTWMRSEYYLNERRLAKARASRLYWSCLKSEHEISVELRFPSSGLTRVNYTQSFPTPPIATSTEQLYQTPPGTEIGSTPTQSPDLQPEVEKAWYYYLADIAARRILQRVIDSFYDKNEVAWLDASLPNIIHTAEELDRQLTQWYRTLPSVISFDHDIAAEGELAYHLQARAFEIRERIYRPFLFLMIHQELAGSTLTALRPFVQEHTVTCLRLIRQWNIRHRHHGTWLMIRQSFASALLLVAARKAGLSEVSEEQCEEAVQTSLSTLRYWEKEAPDLRASRLILEDIVQALDMPILTG</sequence>
<dbReference type="PROSITE" id="PS50048">
    <property type="entry name" value="ZN2_CY6_FUNGAL_2"/>
    <property type="match status" value="1"/>
</dbReference>
<dbReference type="Proteomes" id="UP000016924">
    <property type="component" value="Unassembled WGS sequence"/>
</dbReference>
<dbReference type="AlphaFoldDB" id="R7Z2T0"/>
<evidence type="ECO:0000259" key="3">
    <source>
        <dbReference type="PROSITE" id="PS50048"/>
    </source>
</evidence>
<dbReference type="OMA" id="FQHACAQ"/>
<dbReference type="EMBL" id="JH767597">
    <property type="protein sequence ID" value="EON68495.1"/>
    <property type="molecule type" value="Genomic_DNA"/>
</dbReference>
<name>R7Z2T0_CONA1</name>
<dbReference type="CDD" id="cd12148">
    <property type="entry name" value="fungal_TF_MHR"/>
    <property type="match status" value="1"/>
</dbReference>
<dbReference type="SUPFAM" id="SSF57701">
    <property type="entry name" value="Zn2/Cys6 DNA-binding domain"/>
    <property type="match status" value="1"/>
</dbReference>
<evidence type="ECO:0000313" key="4">
    <source>
        <dbReference type="EMBL" id="EON68495.1"/>
    </source>
</evidence>
<dbReference type="GO" id="GO:0008270">
    <property type="term" value="F:zinc ion binding"/>
    <property type="evidence" value="ECO:0007669"/>
    <property type="project" value="InterPro"/>
</dbReference>
<feature type="domain" description="Zn(2)-C6 fungal-type" evidence="3">
    <location>
        <begin position="57"/>
        <end position="87"/>
    </location>
</feature>
<dbReference type="InterPro" id="IPR001138">
    <property type="entry name" value="Zn2Cys6_DnaBD"/>
</dbReference>
<feature type="compositionally biased region" description="Low complexity" evidence="2">
    <location>
        <begin position="1"/>
        <end position="15"/>
    </location>
</feature>
<feature type="compositionally biased region" description="Basic and acidic residues" evidence="2">
    <location>
        <begin position="125"/>
        <end position="139"/>
    </location>
</feature>
<dbReference type="InterPro" id="IPR053181">
    <property type="entry name" value="EcdB-like_regulator"/>
</dbReference>
<feature type="region of interest" description="Disordered" evidence="2">
    <location>
        <begin position="125"/>
        <end position="153"/>
    </location>
</feature>
<gene>
    <name evidence="4" type="ORF">W97_07705</name>
</gene>
<organism evidence="4 5">
    <name type="scientific">Coniosporium apollinis (strain CBS 100218)</name>
    <name type="common">Rock-inhabiting black yeast</name>
    <dbReference type="NCBI Taxonomy" id="1168221"/>
    <lineage>
        <taxon>Eukaryota</taxon>
        <taxon>Fungi</taxon>
        <taxon>Dikarya</taxon>
        <taxon>Ascomycota</taxon>
        <taxon>Pezizomycotina</taxon>
        <taxon>Dothideomycetes</taxon>
        <taxon>Dothideomycetes incertae sedis</taxon>
        <taxon>Coniosporium</taxon>
    </lineage>
</organism>
<protein>
    <recommendedName>
        <fullName evidence="3">Zn(2)-C6 fungal-type domain-containing protein</fullName>
    </recommendedName>
</protein>
<dbReference type="CDD" id="cd00067">
    <property type="entry name" value="GAL4"/>
    <property type="match status" value="1"/>
</dbReference>
<keyword evidence="1" id="KW-0539">Nucleus</keyword>
<dbReference type="Gene3D" id="4.10.240.10">
    <property type="entry name" value="Zn(2)-C6 fungal-type DNA-binding domain"/>
    <property type="match status" value="1"/>
</dbReference>
<evidence type="ECO:0000256" key="2">
    <source>
        <dbReference type="SAM" id="MobiDB-lite"/>
    </source>
</evidence>
<dbReference type="Pfam" id="PF00172">
    <property type="entry name" value="Zn_clus"/>
    <property type="match status" value="1"/>
</dbReference>
<dbReference type="PANTHER" id="PTHR47785:SF5">
    <property type="entry name" value="ZN(II)2CYS6 TRANSCRIPTION FACTOR (EUROFUNG)"/>
    <property type="match status" value="1"/>
</dbReference>
<keyword evidence="5" id="KW-1185">Reference proteome</keyword>
<reference evidence="5" key="1">
    <citation type="submission" date="2012-06" db="EMBL/GenBank/DDBJ databases">
        <title>The genome sequence of Coniosporium apollinis CBS 100218.</title>
        <authorList>
            <consortium name="The Broad Institute Genome Sequencing Platform"/>
            <person name="Cuomo C."/>
            <person name="Gorbushina A."/>
            <person name="Noack S."/>
            <person name="Walker B."/>
            <person name="Young S.K."/>
            <person name="Zeng Q."/>
            <person name="Gargeya S."/>
            <person name="Fitzgerald M."/>
            <person name="Haas B."/>
            <person name="Abouelleil A."/>
            <person name="Alvarado L."/>
            <person name="Arachchi H.M."/>
            <person name="Berlin A.M."/>
            <person name="Chapman S.B."/>
            <person name="Goldberg J."/>
            <person name="Griggs A."/>
            <person name="Gujja S."/>
            <person name="Hansen M."/>
            <person name="Howarth C."/>
            <person name="Imamovic A."/>
            <person name="Larimer J."/>
            <person name="McCowan C."/>
            <person name="Montmayeur A."/>
            <person name="Murphy C."/>
            <person name="Neiman D."/>
            <person name="Pearson M."/>
            <person name="Priest M."/>
            <person name="Roberts A."/>
            <person name="Saif S."/>
            <person name="Shea T."/>
            <person name="Sisk P."/>
            <person name="Sykes S."/>
            <person name="Wortman J."/>
            <person name="Nusbaum C."/>
            <person name="Birren B."/>
        </authorList>
    </citation>
    <scope>NUCLEOTIDE SEQUENCE [LARGE SCALE GENOMIC DNA]</scope>
    <source>
        <strain evidence="5">CBS 100218</strain>
    </source>
</reference>
<dbReference type="STRING" id="1168221.R7Z2T0"/>
<dbReference type="OrthoDB" id="4356994at2759"/>
<dbReference type="PROSITE" id="PS00463">
    <property type="entry name" value="ZN2_CY6_FUNGAL_1"/>
    <property type="match status" value="1"/>
</dbReference>
<feature type="region of interest" description="Disordered" evidence="2">
    <location>
        <begin position="1"/>
        <end position="37"/>
    </location>
</feature>
<evidence type="ECO:0000256" key="1">
    <source>
        <dbReference type="ARBA" id="ARBA00023242"/>
    </source>
</evidence>
<dbReference type="SMART" id="SM00066">
    <property type="entry name" value="GAL4"/>
    <property type="match status" value="1"/>
</dbReference>
<dbReference type="InterPro" id="IPR036864">
    <property type="entry name" value="Zn2-C6_fun-type_DNA-bd_sf"/>
</dbReference>
<dbReference type="GO" id="GO:0000981">
    <property type="term" value="F:DNA-binding transcription factor activity, RNA polymerase II-specific"/>
    <property type="evidence" value="ECO:0007669"/>
    <property type="project" value="InterPro"/>
</dbReference>
<dbReference type="HOGENOM" id="CLU_004835_2_0_1"/>